<feature type="transmembrane region" description="Helical" evidence="1">
    <location>
        <begin position="451"/>
        <end position="470"/>
    </location>
</feature>
<feature type="transmembrane region" description="Helical" evidence="1">
    <location>
        <begin position="12"/>
        <end position="32"/>
    </location>
</feature>
<sequence>MNILIKNSSIKYMLCYLILLLTNSILMWNFNLSNKDNYVNILILSWYINFIVVISGWIMYKTLGNSIGLQHIVILICFLFNFGQTFLWSLGVHSDNEIGTTKLFSNYRIPTNKDIYNALVFSEYCFVLLIFGMIVFSGFTIKRKSKNGEDNANIFFDVLYRVSVILGWVVIPLTFVRVFITLFFSAFNGYSALYYSSFQIPAILDFAEKLFFPVVVGILVGSRYKKIRVAYVIFALFVILYSLSGERGNWIYDLLVLIWMHHKYYKKINFMKILKLSIVAFVSLYIVAAIVDLRQYGLMNITFNELLETFNVGNSPIIRFLMEMGQSLGVTIMVLGYGRDVFPFTNSFGYSILGSVSTELARLIGIPVVYLSNYFSQDVLKITYGTGFNFFAETYINGSVIYMFIWGAFIQLILSNYKNQNSEFRKYVGCIVTPIICSCFRGESLAVFKNIVQIGILYPLILFGIFKLVMKKKNEMY</sequence>
<feature type="transmembrane region" description="Helical" evidence="1">
    <location>
        <begin position="72"/>
        <end position="91"/>
    </location>
</feature>
<proteinExistence type="predicted"/>
<dbReference type="Pfam" id="PF14296">
    <property type="entry name" value="O-ag_pol_Wzy"/>
    <property type="match status" value="1"/>
</dbReference>
<accession>A0A173RWZ5</accession>
<dbReference type="Proteomes" id="UP000095673">
    <property type="component" value="Unassembled WGS sequence"/>
</dbReference>
<dbReference type="OrthoDB" id="2084129at2"/>
<keyword evidence="1" id="KW-0812">Transmembrane</keyword>
<feature type="transmembrane region" description="Helical" evidence="1">
    <location>
        <begin position="395"/>
        <end position="415"/>
    </location>
</feature>
<protein>
    <recommendedName>
        <fullName evidence="4">O-antigen polysaccharide polymerase Wzy</fullName>
    </recommendedName>
</protein>
<feature type="transmembrane region" description="Helical" evidence="1">
    <location>
        <begin position="277"/>
        <end position="297"/>
    </location>
</feature>
<evidence type="ECO:0008006" key="4">
    <source>
        <dbReference type="Google" id="ProtNLM"/>
    </source>
</evidence>
<dbReference type="AlphaFoldDB" id="A0A173RWZ5"/>
<organism evidence="2 3">
    <name type="scientific">Agathobacter rectalis</name>
    <dbReference type="NCBI Taxonomy" id="39491"/>
    <lineage>
        <taxon>Bacteria</taxon>
        <taxon>Bacillati</taxon>
        <taxon>Bacillota</taxon>
        <taxon>Clostridia</taxon>
        <taxon>Lachnospirales</taxon>
        <taxon>Lachnospiraceae</taxon>
        <taxon>Agathobacter</taxon>
    </lineage>
</organism>
<feature type="transmembrane region" description="Helical" evidence="1">
    <location>
        <begin position="162"/>
        <end position="186"/>
    </location>
</feature>
<dbReference type="RefSeq" id="WP_055237366.1">
    <property type="nucleotide sequence ID" value="NZ_CYXM01000002.1"/>
</dbReference>
<feature type="transmembrane region" description="Helical" evidence="1">
    <location>
        <begin position="227"/>
        <end position="244"/>
    </location>
</feature>
<gene>
    <name evidence="2" type="ORF">ERS852580_00722</name>
</gene>
<evidence type="ECO:0000313" key="2">
    <source>
        <dbReference type="EMBL" id="CUM82276.1"/>
    </source>
</evidence>
<feature type="transmembrane region" description="Helical" evidence="1">
    <location>
        <begin position="115"/>
        <end position="141"/>
    </location>
</feature>
<dbReference type="InterPro" id="IPR029468">
    <property type="entry name" value="O-ag_pol_Wzy"/>
</dbReference>
<dbReference type="EMBL" id="CYXM01000002">
    <property type="protein sequence ID" value="CUM82276.1"/>
    <property type="molecule type" value="Genomic_DNA"/>
</dbReference>
<evidence type="ECO:0000313" key="3">
    <source>
        <dbReference type="Proteomes" id="UP000095673"/>
    </source>
</evidence>
<name>A0A173RWZ5_9FIRM</name>
<keyword evidence="1" id="KW-0472">Membrane</keyword>
<reference evidence="2 3" key="1">
    <citation type="submission" date="2015-09" db="EMBL/GenBank/DDBJ databases">
        <authorList>
            <consortium name="Pathogen Informatics"/>
        </authorList>
    </citation>
    <scope>NUCLEOTIDE SEQUENCE [LARGE SCALE GENOMIC DNA]</scope>
    <source>
        <strain evidence="2 3">2789STDY5834968</strain>
    </source>
</reference>
<feature type="transmembrane region" description="Helical" evidence="1">
    <location>
        <begin position="198"/>
        <end position="220"/>
    </location>
</feature>
<feature type="transmembrane region" description="Helical" evidence="1">
    <location>
        <begin position="38"/>
        <end position="60"/>
    </location>
</feature>
<keyword evidence="1" id="KW-1133">Transmembrane helix</keyword>
<evidence type="ECO:0000256" key="1">
    <source>
        <dbReference type="SAM" id="Phobius"/>
    </source>
</evidence>